<gene>
    <name evidence="3" type="ORF">H9Q08_17495</name>
</gene>
<feature type="region of interest" description="Disordered" evidence="2">
    <location>
        <begin position="54"/>
        <end position="146"/>
    </location>
</feature>
<dbReference type="RefSeq" id="WP_235132430.1">
    <property type="nucleotide sequence ID" value="NZ_JACSGT010000002.1"/>
</dbReference>
<dbReference type="Proteomes" id="UP001430374">
    <property type="component" value="Unassembled WGS sequence"/>
</dbReference>
<name>A0ABS9CBK6_9FLAO</name>
<organism evidence="3 4">
    <name type="scientific">Chryseobacterium indicum</name>
    <dbReference type="NCBI Taxonomy" id="2766954"/>
    <lineage>
        <taxon>Bacteria</taxon>
        <taxon>Pseudomonadati</taxon>
        <taxon>Bacteroidota</taxon>
        <taxon>Flavobacteriia</taxon>
        <taxon>Flavobacteriales</taxon>
        <taxon>Weeksellaceae</taxon>
        <taxon>Chryseobacterium group</taxon>
        <taxon>Chryseobacterium</taxon>
    </lineage>
</organism>
<keyword evidence="1" id="KW-0175">Coiled coil</keyword>
<keyword evidence="4" id="KW-1185">Reference proteome</keyword>
<protein>
    <recommendedName>
        <fullName evidence="5">Lipoprotein</fullName>
    </recommendedName>
</protein>
<reference evidence="3" key="1">
    <citation type="submission" date="2021-08" db="EMBL/GenBank/DDBJ databases">
        <title>Complete genome sequence of Chryseobacterium sp strain PS-8.</title>
        <authorList>
            <person name="Das S.K."/>
        </authorList>
    </citation>
    <scope>NUCLEOTIDE SEQUENCE</scope>
    <source>
        <strain evidence="3">PS-8</strain>
    </source>
</reference>
<accession>A0ABS9CBK6</accession>
<feature type="compositionally biased region" description="Basic and acidic residues" evidence="2">
    <location>
        <begin position="131"/>
        <end position="146"/>
    </location>
</feature>
<evidence type="ECO:0000256" key="1">
    <source>
        <dbReference type="SAM" id="Coils"/>
    </source>
</evidence>
<evidence type="ECO:0008006" key="5">
    <source>
        <dbReference type="Google" id="ProtNLM"/>
    </source>
</evidence>
<feature type="compositionally biased region" description="Basic and acidic residues" evidence="2">
    <location>
        <begin position="103"/>
        <end position="123"/>
    </location>
</feature>
<sequence length="146" mass="16534">MKKALFVVFILSFLFSCQKPELVQKYERIAELEKQIAEKDALIKSFQRNTDSSAVHIQDNLTVKKDAGKKPIRSSGATTTKTQDKKKTEKKPSVIPVNAQKQKKPDDKKDTKNTIEKPVKESSGKIPDQPKQTKIDDKTGKSKDYK</sequence>
<proteinExistence type="predicted"/>
<feature type="coiled-coil region" evidence="1">
    <location>
        <begin position="22"/>
        <end position="49"/>
    </location>
</feature>
<evidence type="ECO:0000313" key="4">
    <source>
        <dbReference type="Proteomes" id="UP001430374"/>
    </source>
</evidence>
<comment type="caution">
    <text evidence="3">The sequence shown here is derived from an EMBL/GenBank/DDBJ whole genome shotgun (WGS) entry which is preliminary data.</text>
</comment>
<dbReference type="EMBL" id="JACSGT010000002">
    <property type="protein sequence ID" value="MCF2221084.1"/>
    <property type="molecule type" value="Genomic_DNA"/>
</dbReference>
<evidence type="ECO:0000256" key="2">
    <source>
        <dbReference type="SAM" id="MobiDB-lite"/>
    </source>
</evidence>
<evidence type="ECO:0000313" key="3">
    <source>
        <dbReference type="EMBL" id="MCF2221084.1"/>
    </source>
</evidence>
<feature type="compositionally biased region" description="Basic and acidic residues" evidence="2">
    <location>
        <begin position="82"/>
        <end position="92"/>
    </location>
</feature>
<dbReference type="PROSITE" id="PS51257">
    <property type="entry name" value="PROKAR_LIPOPROTEIN"/>
    <property type="match status" value="1"/>
</dbReference>